<dbReference type="AlphaFoldDB" id="A0A4P6F6R0"/>
<evidence type="ECO:0000313" key="2">
    <source>
        <dbReference type="EMBL" id="QAY66098.1"/>
    </source>
</evidence>
<feature type="transmembrane region" description="Helical" evidence="1">
    <location>
        <begin position="110"/>
        <end position="132"/>
    </location>
</feature>
<dbReference type="GO" id="GO:0005886">
    <property type="term" value="C:plasma membrane"/>
    <property type="evidence" value="ECO:0007669"/>
    <property type="project" value="UniProtKB-SubCell"/>
</dbReference>
<reference evidence="2 3" key="1">
    <citation type="submission" date="2019-01" db="EMBL/GenBank/DDBJ databases">
        <title>Genome sequencing of strain FW100M-2.</title>
        <authorList>
            <person name="Heo J."/>
            <person name="Kim S.-J."/>
            <person name="Kim J.-S."/>
            <person name="Hong S.-B."/>
            <person name="Kwon S.-W."/>
        </authorList>
    </citation>
    <scope>NUCLEOTIDE SEQUENCE [LARGE SCALE GENOMIC DNA]</scope>
    <source>
        <strain evidence="2 3">FW100M-2</strain>
    </source>
</reference>
<keyword evidence="1" id="KW-0812">Transmembrane</keyword>
<dbReference type="RefSeq" id="WP_129439331.1">
    <property type="nucleotide sequence ID" value="NZ_CP035492.1"/>
</dbReference>
<organism evidence="2 3">
    <name type="scientific">Paenibacillus protaetiae</name>
    <dbReference type="NCBI Taxonomy" id="2509456"/>
    <lineage>
        <taxon>Bacteria</taxon>
        <taxon>Bacillati</taxon>
        <taxon>Bacillota</taxon>
        <taxon>Bacilli</taxon>
        <taxon>Bacillales</taxon>
        <taxon>Paenibacillaceae</taxon>
        <taxon>Paenibacillus</taxon>
    </lineage>
</organism>
<dbReference type="Proteomes" id="UP000293568">
    <property type="component" value="Chromosome"/>
</dbReference>
<protein>
    <submittedName>
        <fullName evidence="2">ABC transporter permease</fullName>
    </submittedName>
</protein>
<dbReference type="KEGG" id="pprt:ET464_06525"/>
<evidence type="ECO:0000313" key="3">
    <source>
        <dbReference type="Proteomes" id="UP000293568"/>
    </source>
</evidence>
<dbReference type="GO" id="GO:0140359">
    <property type="term" value="F:ABC-type transporter activity"/>
    <property type="evidence" value="ECO:0007669"/>
    <property type="project" value="InterPro"/>
</dbReference>
<feature type="transmembrane region" description="Helical" evidence="1">
    <location>
        <begin position="250"/>
        <end position="272"/>
    </location>
</feature>
<name>A0A4P6F6R0_9BACL</name>
<evidence type="ECO:0000256" key="1">
    <source>
        <dbReference type="SAM" id="Phobius"/>
    </source>
</evidence>
<feature type="transmembrane region" description="Helical" evidence="1">
    <location>
        <begin position="223"/>
        <end position="243"/>
    </location>
</feature>
<dbReference type="Pfam" id="PF12679">
    <property type="entry name" value="ABC2_membrane_2"/>
    <property type="match status" value="1"/>
</dbReference>
<dbReference type="EMBL" id="CP035492">
    <property type="protein sequence ID" value="QAY66098.1"/>
    <property type="molecule type" value="Genomic_DNA"/>
</dbReference>
<feature type="transmembrane region" description="Helical" evidence="1">
    <location>
        <begin position="153"/>
        <end position="179"/>
    </location>
</feature>
<dbReference type="PANTHER" id="PTHR37305">
    <property type="entry name" value="INTEGRAL MEMBRANE PROTEIN-RELATED"/>
    <property type="match status" value="1"/>
</dbReference>
<feature type="transmembrane region" description="Helical" evidence="1">
    <location>
        <begin position="21"/>
        <end position="38"/>
    </location>
</feature>
<keyword evidence="1" id="KW-0472">Membrane</keyword>
<sequence>MLAMIGLIQNETLKIWRKKRFFVILLLLLALIPIFTYAEQRVLHHNQAHFTNWRSQVLQQITDLENTLSSDRMPEEWKKHRKVVVQQLQYYLEHDVNPSDISSVTFTREFLQNAMTLLIPVLVLALASDIVSGERAEGTIKLLLARPVRRWRILFSKLAALTLYVSLIVVLTAVISYLVSGLAFGYGGWTMPVFTGFMVKGSAIDSTYAHIVPQWQYLLMQMGLTWIAAMTVAWLSLMVSVLLRSTSASIVTMTSVLIAGTLLSNMASSWHASKYLFSVNLNLAHYLNGSPPPVEGMTFLFSLAVLGIWAAASVVVSFTVFTKQDILN</sequence>
<feature type="transmembrane region" description="Helical" evidence="1">
    <location>
        <begin position="299"/>
        <end position="321"/>
    </location>
</feature>
<dbReference type="PANTHER" id="PTHR37305:SF2">
    <property type="entry name" value="BACITRACIN TRANSPORT PERMEASE PROTEIN BCRB"/>
    <property type="match status" value="1"/>
</dbReference>
<keyword evidence="3" id="KW-1185">Reference proteome</keyword>
<keyword evidence="1" id="KW-1133">Transmembrane helix</keyword>
<proteinExistence type="predicted"/>
<dbReference type="OrthoDB" id="8613028at2"/>
<gene>
    <name evidence="2" type="ORF">ET464_06525</name>
</gene>
<accession>A0A4P6F6R0</accession>